<feature type="domain" description="CxC2-like cysteine cluster KDZ transposase-associated" evidence="2">
    <location>
        <begin position="582"/>
        <end position="689"/>
    </location>
</feature>
<dbReference type="InterPro" id="IPR040521">
    <property type="entry name" value="KDZ"/>
</dbReference>
<dbReference type="Proteomes" id="UP000001194">
    <property type="component" value="Unassembled WGS sequence"/>
</dbReference>
<name>B0D210_LACBS</name>
<feature type="region of interest" description="Disordered" evidence="1">
    <location>
        <begin position="1264"/>
        <end position="1290"/>
    </location>
</feature>
<sequence length="1453" mass="165359">MTVRGIQESSHNPGVQHIFRVSSPASFCQNMASLAGSRSPQPQFVPAATLPSNVAPRIHRADAVTTPSLLWWIRGRSTTGVQHFHSHLKTVSTLHGRGANTQQPLGFKIRFNHGQCLLQNAPECSSSTLRMSVPNVWSQGMLNVTTASRAHRALYKCNNGARHLGNHNIAAELIGLADRRIGGSSDSRNTERPPHAFVFPHATVFEIFRATDEVWFALKQQQQQCDNITTFVALPEPHLQEVPYPLNEQGRPLTVEYLPLHFQTRQLDVFCFHGDVARIFKIPGRGTYSGQYVACCGHTTEVQFNRIAHNWNDNLITEKYSLRSSSPSPVLDVSGPQESIREHPFDTYRMHLAMQPPVDDVDGIIKTYAPSPFDYWIANALNPETFPQFPSTSSHVKHRNDSLPAGTRYHLLNVRMGRPRKRKHGEWIHVPDSDGETSPPPSSDFIPVTYFHGLATGPVVSSSQTLHIPSSPSQIDDILDVESFMPSQEDQDDEPIQSLSSLLDAFAEMLAIDPDYFDHLNEVSVLPRPKKPSDNALKVWMQDRDRFVSEDICWEGRGAYTSGSCAHCEAEWTGAYFTECSLKKLGLRIQLGHKAGECCSHPEPAFGDDFTVTEVNGIHSIGIDFCNCETAQPHFIQLLRYRWFPSTVTKPMSAATFRVLKHFQLLSFESKASAFEYYSALACHTNNTGAPSKDRYRQFLRMVREYRNIKMLKRFGRGHDPTGTEGTGNGQCAVLCPACPQPGWNLPANWKESMPSQRFLYCLFLAIDANFRLKRKHVSSDEADPSLMDGSAYFVKETEYKSYLSKYSDLIEQPPSTCSNHDAVNKERSGKGLATTGAGTVDCARHDIKRPSSVGDLQKGERVKDTDLVEVVVSYDIACQWSSDIWGRMMKYPHTMHVDHDDHTRFRFLIPKFHLPAHIKACQEKFSFNFNRHVGRTDGEAPERGWSHINPVAMSTREMGPGSRRDTLDDHFGNWNWKKTTLMVAEYSDHQNRYLEFHNGLPQAATAQWINQLTEWEADHSKSNPFIAKFKSVSQDTVRRAMAQEEAEQMITGMAYVMHEAVSASTLIMMGLDIEEQQRRLLSDLRALGLHASDTQKTKLQTRSNVLYRKIQAWIDIQYLYIPHLRVIRACASSHPDGREERPEAIKLWLPSAIAHDLDNLCDMRLLNIEWQLREAQAHDALDELRESLRVCSYLYIDKDRFQFGQYMNTRSRTVISRVQTKVNASAAKYRVACAALTYLAPPLSKMGWVLDFPNLKDGDVHGLKDPEDDHLARRKPGKPKSDRSVPSEGHRTISWIWTKFGTSIQDQEDEGLQDGTFLTRFLKLSSHWCLGLRIEYCKSKARADRWYEEIQLLREEMRRVPQYFQTHAKVWEARIRHVSWSDRFPHDKEQRADFAMVEGRVAYAMQQAAQFRSMKLHVEHLWRFVDEYVKMSTSDVIPPELEGEGDISDNDL</sequence>
<keyword evidence="4" id="KW-1185">Reference proteome</keyword>
<dbReference type="KEGG" id="lbc:LACBIDRAFT_324502"/>
<evidence type="ECO:0000259" key="2">
    <source>
        <dbReference type="Pfam" id="PF18803"/>
    </source>
</evidence>
<dbReference type="PANTHER" id="PTHR33096">
    <property type="entry name" value="CXC2 DOMAIN-CONTAINING PROTEIN"/>
    <property type="match status" value="1"/>
</dbReference>
<proteinExistence type="predicted"/>
<evidence type="ECO:0000313" key="4">
    <source>
        <dbReference type="Proteomes" id="UP000001194"/>
    </source>
</evidence>
<dbReference type="Pfam" id="PF18803">
    <property type="entry name" value="CxC2"/>
    <property type="match status" value="1"/>
</dbReference>
<feature type="compositionally biased region" description="Basic and acidic residues" evidence="1">
    <location>
        <begin position="1280"/>
        <end position="1290"/>
    </location>
</feature>
<dbReference type="OrthoDB" id="3257338at2759"/>
<reference evidence="3 4" key="1">
    <citation type="journal article" date="2008" name="Nature">
        <title>The genome of Laccaria bicolor provides insights into mycorrhizal symbiosis.</title>
        <authorList>
            <person name="Martin F."/>
            <person name="Aerts A."/>
            <person name="Ahren D."/>
            <person name="Brun A."/>
            <person name="Danchin E.G.J."/>
            <person name="Duchaussoy F."/>
            <person name="Gibon J."/>
            <person name="Kohler A."/>
            <person name="Lindquist E."/>
            <person name="Pereda V."/>
            <person name="Salamov A."/>
            <person name="Shapiro H.J."/>
            <person name="Wuyts J."/>
            <person name="Blaudez D."/>
            <person name="Buee M."/>
            <person name="Brokstein P."/>
            <person name="Canbaeck B."/>
            <person name="Cohen D."/>
            <person name="Courty P.E."/>
            <person name="Coutinho P.M."/>
            <person name="Delaruelle C."/>
            <person name="Detter J.C."/>
            <person name="Deveau A."/>
            <person name="DiFazio S."/>
            <person name="Duplessis S."/>
            <person name="Fraissinet-Tachet L."/>
            <person name="Lucic E."/>
            <person name="Frey-Klett P."/>
            <person name="Fourrey C."/>
            <person name="Feussner I."/>
            <person name="Gay G."/>
            <person name="Grimwood J."/>
            <person name="Hoegger P.J."/>
            <person name="Jain P."/>
            <person name="Kilaru S."/>
            <person name="Labbe J."/>
            <person name="Lin Y.C."/>
            <person name="Legue V."/>
            <person name="Le Tacon F."/>
            <person name="Marmeisse R."/>
            <person name="Melayah D."/>
            <person name="Montanini B."/>
            <person name="Muratet M."/>
            <person name="Nehls U."/>
            <person name="Niculita-Hirzel H."/>
            <person name="Oudot-Le Secq M.P."/>
            <person name="Peter M."/>
            <person name="Quesneville H."/>
            <person name="Rajashekar B."/>
            <person name="Reich M."/>
            <person name="Rouhier N."/>
            <person name="Schmutz J."/>
            <person name="Yin T."/>
            <person name="Chalot M."/>
            <person name="Henrissat B."/>
            <person name="Kuees U."/>
            <person name="Lucas S."/>
            <person name="Van de Peer Y."/>
            <person name="Podila G.K."/>
            <person name="Polle A."/>
            <person name="Pukkila P.J."/>
            <person name="Richardson P.M."/>
            <person name="Rouze P."/>
            <person name="Sanders I.R."/>
            <person name="Stajich J.E."/>
            <person name="Tunlid A."/>
            <person name="Tuskan G."/>
            <person name="Grigoriev I.V."/>
        </authorList>
    </citation>
    <scope>NUCLEOTIDE SEQUENCE [LARGE SCALE GENOMIC DNA]</scope>
    <source>
        <strain evidence="4">S238N-H82 / ATCC MYA-4686</strain>
    </source>
</reference>
<protein>
    <submittedName>
        <fullName evidence="3">Predicted protein</fullName>
    </submittedName>
</protein>
<gene>
    <name evidence="3" type="ORF">LACBIDRAFT_324502</name>
</gene>
<dbReference type="InterPro" id="IPR041457">
    <property type="entry name" value="CxC2_KDZ-assoc"/>
</dbReference>
<evidence type="ECO:0000256" key="1">
    <source>
        <dbReference type="SAM" id="MobiDB-lite"/>
    </source>
</evidence>
<dbReference type="RefSeq" id="XP_001877981.1">
    <property type="nucleotide sequence ID" value="XM_001877946.1"/>
</dbReference>
<dbReference type="HOGENOM" id="CLU_251171_0_0_1"/>
<dbReference type="Pfam" id="PF18758">
    <property type="entry name" value="KDZ"/>
    <property type="match status" value="1"/>
</dbReference>
<accession>B0D210</accession>
<organism evidence="4">
    <name type="scientific">Laccaria bicolor (strain S238N-H82 / ATCC MYA-4686)</name>
    <name type="common">Bicoloured deceiver</name>
    <name type="synonym">Laccaria laccata var. bicolor</name>
    <dbReference type="NCBI Taxonomy" id="486041"/>
    <lineage>
        <taxon>Eukaryota</taxon>
        <taxon>Fungi</taxon>
        <taxon>Dikarya</taxon>
        <taxon>Basidiomycota</taxon>
        <taxon>Agaricomycotina</taxon>
        <taxon>Agaricomycetes</taxon>
        <taxon>Agaricomycetidae</taxon>
        <taxon>Agaricales</taxon>
        <taxon>Agaricineae</taxon>
        <taxon>Hydnangiaceae</taxon>
        <taxon>Laccaria</taxon>
    </lineage>
</organism>
<dbReference type="EMBL" id="DS547095">
    <property type="protein sequence ID" value="EDR12084.1"/>
    <property type="molecule type" value="Genomic_DNA"/>
</dbReference>
<evidence type="ECO:0000313" key="3">
    <source>
        <dbReference type="EMBL" id="EDR12084.1"/>
    </source>
</evidence>
<dbReference type="GeneID" id="6073118"/>
<dbReference type="PANTHER" id="PTHR33096:SF1">
    <property type="entry name" value="CXC1-LIKE CYSTEINE CLUSTER ASSOCIATED WITH KDZ TRANSPOSASES DOMAIN-CONTAINING PROTEIN"/>
    <property type="match status" value="1"/>
</dbReference>
<dbReference type="InParanoid" id="B0D210"/>